<protein>
    <submittedName>
        <fullName evidence="1">Uncharacterized protein</fullName>
    </submittedName>
</protein>
<dbReference type="EMBL" id="BK032653">
    <property type="protein sequence ID" value="DAF53443.1"/>
    <property type="molecule type" value="Genomic_DNA"/>
</dbReference>
<organism evidence="1">
    <name type="scientific">Podoviridae sp. ctXBg1</name>
    <dbReference type="NCBI Taxonomy" id="2827739"/>
    <lineage>
        <taxon>Viruses</taxon>
        <taxon>Duplodnaviria</taxon>
        <taxon>Heunggongvirae</taxon>
        <taxon>Uroviricota</taxon>
        <taxon>Caudoviricetes</taxon>
    </lineage>
</organism>
<evidence type="ECO:0000313" key="1">
    <source>
        <dbReference type="EMBL" id="DAF53443.1"/>
    </source>
</evidence>
<accession>A0A8S5SRJ8</accession>
<name>A0A8S5SRJ8_9CAUD</name>
<proteinExistence type="predicted"/>
<sequence>MQLDPKNCLERILRRGYTYREISGDSGVHKASLIRIAEGRSSGKRVAGKLRESMVRFEKRSQEIEKLCQGKKTDD</sequence>
<reference evidence="1" key="1">
    <citation type="journal article" date="2021" name="Proc. Natl. Acad. Sci. U.S.A.">
        <title>A Catalog of Tens of Thousands of Viruses from Human Metagenomes Reveals Hidden Associations with Chronic Diseases.</title>
        <authorList>
            <person name="Tisza M.J."/>
            <person name="Buck C.B."/>
        </authorList>
    </citation>
    <scope>NUCLEOTIDE SEQUENCE</scope>
    <source>
        <strain evidence="1">CtXBg1</strain>
    </source>
</reference>